<gene>
    <name evidence="1" type="ORF">B4102_4254</name>
</gene>
<protein>
    <submittedName>
        <fullName evidence="1">Uncharacterized protein</fullName>
    </submittedName>
</protein>
<organism evidence="1 2">
    <name type="scientific">Heyndrickxia sporothermodurans</name>
    <dbReference type="NCBI Taxonomy" id="46224"/>
    <lineage>
        <taxon>Bacteria</taxon>
        <taxon>Bacillati</taxon>
        <taxon>Bacillota</taxon>
        <taxon>Bacilli</taxon>
        <taxon>Bacillales</taxon>
        <taxon>Bacillaceae</taxon>
        <taxon>Heyndrickxia</taxon>
    </lineage>
</organism>
<sequence>MSAWIEIKTQAIKKEVSSVALYVSAWIEISSDKTLFDGVKV</sequence>
<comment type="caution">
    <text evidence="1">The sequence shown here is derived from an EMBL/GenBank/DDBJ whole genome shotgun (WGS) entry which is preliminary data.</text>
</comment>
<dbReference type="PATRIC" id="fig|46224.3.peg.2303"/>
<dbReference type="AlphaFoldDB" id="A0A150KJE8"/>
<evidence type="ECO:0000313" key="2">
    <source>
        <dbReference type="Proteomes" id="UP000075666"/>
    </source>
</evidence>
<name>A0A150KJE8_9BACI</name>
<dbReference type="EMBL" id="LQYN01000170">
    <property type="protein sequence ID" value="KYC84178.1"/>
    <property type="molecule type" value="Genomic_DNA"/>
</dbReference>
<keyword evidence="2" id="KW-1185">Reference proteome</keyword>
<proteinExistence type="predicted"/>
<reference evidence="1 2" key="1">
    <citation type="submission" date="2016-01" db="EMBL/GenBank/DDBJ databases">
        <title>Genome Sequences of Twelve Sporeforming Bacillus Species Isolated from Foods.</title>
        <authorList>
            <person name="Berendsen E.M."/>
            <person name="Wells-Bennik M.H."/>
            <person name="Krawcyk A.O."/>
            <person name="De Jong A."/>
            <person name="Holsappel S."/>
            <person name="Eijlander R.T."/>
            <person name="Kuipers O.P."/>
        </authorList>
    </citation>
    <scope>NUCLEOTIDE SEQUENCE [LARGE SCALE GENOMIC DNA]</scope>
    <source>
        <strain evidence="1 2">B4102</strain>
    </source>
</reference>
<dbReference type="Proteomes" id="UP000075666">
    <property type="component" value="Unassembled WGS sequence"/>
</dbReference>
<accession>A0A150KJE8</accession>
<evidence type="ECO:0000313" key="1">
    <source>
        <dbReference type="EMBL" id="KYC84178.1"/>
    </source>
</evidence>